<reference evidence="3 4" key="1">
    <citation type="submission" date="2015-12" db="EMBL/GenBank/DDBJ databases">
        <title>Draft genome sequence of Moniliophthora roreri, the causal agent of frosty pod rot of cacao.</title>
        <authorList>
            <person name="Aime M.C."/>
            <person name="Diaz-Valderrama J.R."/>
            <person name="Kijpornyongpan T."/>
            <person name="Phillips-Mora W."/>
        </authorList>
    </citation>
    <scope>NUCLEOTIDE SEQUENCE [LARGE SCALE GENOMIC DNA]</scope>
    <source>
        <strain evidence="3 4">MCA 2952</strain>
    </source>
</reference>
<dbReference type="EMBL" id="LATX01001434">
    <property type="protein sequence ID" value="KTB41721.1"/>
    <property type="molecule type" value="Genomic_DNA"/>
</dbReference>
<gene>
    <name evidence="1" type="ORF">WG66_10985</name>
    <name evidence="3" type="ORF">WG66_5473</name>
    <name evidence="2" type="ORF">WG66_5703</name>
</gene>
<dbReference type="EMBL" id="LATX01001409">
    <property type="protein sequence ID" value="KTB41948.1"/>
    <property type="molecule type" value="Genomic_DNA"/>
</dbReference>
<name>A0A0W0G062_MONRR</name>
<dbReference type="EMBL" id="LATX01001902">
    <property type="protein sequence ID" value="KTB36437.1"/>
    <property type="molecule type" value="Genomic_DNA"/>
</dbReference>
<evidence type="ECO:0000313" key="3">
    <source>
        <dbReference type="EMBL" id="KTB41948.1"/>
    </source>
</evidence>
<organism evidence="3 4">
    <name type="scientific">Moniliophthora roreri</name>
    <name type="common">Frosty pod rot fungus</name>
    <name type="synonym">Monilia roreri</name>
    <dbReference type="NCBI Taxonomy" id="221103"/>
    <lineage>
        <taxon>Eukaryota</taxon>
        <taxon>Fungi</taxon>
        <taxon>Dikarya</taxon>
        <taxon>Basidiomycota</taxon>
        <taxon>Agaricomycotina</taxon>
        <taxon>Agaricomycetes</taxon>
        <taxon>Agaricomycetidae</taxon>
        <taxon>Agaricales</taxon>
        <taxon>Marasmiineae</taxon>
        <taxon>Marasmiaceae</taxon>
        <taxon>Moniliophthora</taxon>
    </lineage>
</organism>
<evidence type="ECO:0000313" key="4">
    <source>
        <dbReference type="Proteomes" id="UP000054988"/>
    </source>
</evidence>
<proteinExistence type="predicted"/>
<accession>A0A0W0G062</accession>
<evidence type="ECO:0000313" key="2">
    <source>
        <dbReference type="EMBL" id="KTB41721.1"/>
    </source>
</evidence>
<comment type="caution">
    <text evidence="3">The sequence shown here is derived from an EMBL/GenBank/DDBJ whole genome shotgun (WGS) entry which is preliminary data.</text>
</comment>
<dbReference type="Proteomes" id="UP000054988">
    <property type="component" value="Unassembled WGS sequence"/>
</dbReference>
<protein>
    <submittedName>
        <fullName evidence="3">Uncharacterized protein</fullName>
    </submittedName>
</protein>
<evidence type="ECO:0000313" key="1">
    <source>
        <dbReference type="EMBL" id="KTB36437.1"/>
    </source>
</evidence>
<sequence length="8" mass="932">MPKFPSLI</sequence>